<dbReference type="GO" id="GO:0006071">
    <property type="term" value="P:glycerol metabolic process"/>
    <property type="evidence" value="ECO:0007669"/>
    <property type="project" value="UniProtKB-KW"/>
</dbReference>
<evidence type="ECO:0000313" key="11">
    <source>
        <dbReference type="EMBL" id="CAI9088296.1"/>
    </source>
</evidence>
<dbReference type="FunFam" id="3.20.20.190:FF:000011">
    <property type="entry name" value="Glycerophosphodiester phosphodiesterase GDPDL3"/>
    <property type="match status" value="1"/>
</dbReference>
<evidence type="ECO:0000256" key="3">
    <source>
        <dbReference type="ARBA" id="ARBA00022729"/>
    </source>
</evidence>
<dbReference type="PANTHER" id="PTHR43620:SF7">
    <property type="entry name" value="GLYCEROPHOSPHODIESTER PHOSPHODIESTERASE GDPD5-RELATED"/>
    <property type="match status" value="1"/>
</dbReference>
<keyword evidence="3 9" id="KW-0732">Signal</keyword>
<dbReference type="InterPro" id="IPR030395">
    <property type="entry name" value="GP_PDE_dom"/>
</dbReference>
<reference evidence="11" key="1">
    <citation type="submission" date="2023-03" db="EMBL/GenBank/DDBJ databases">
        <authorList>
            <person name="Julca I."/>
        </authorList>
    </citation>
    <scope>NUCLEOTIDE SEQUENCE</scope>
</reference>
<sequence length="761" mass="82925">MDCQFSSPPAMWNFRHLFFLFLLSSSAAFVSAQPSPSKWQTLRGAAPVVVARGGVSGLFPDSSPDAYALAGSISLPNSAAWCDVQLTKDGAGMCFPDILLDNSSNVKFVYTNRSSSTYNVNGVSTSGYFMVDFTFDDLQPVSLVQALLSRTYRFDGKYPILQVGEVASLKNRPPAMWLNVQHDAFYSQHNLSMRSFVISVSRSVVLNYISSPEVNFLKSIGSRFRPPTKLIFRFLGPDLVEPSSNQTYGSLLKNLTFIKTFASGILVPKTYIWPADSSMYLLQPTSLVSDAHKEGLEVYASDFAPDLLFPYDYNYDPVSEVLSYIDNGNFSVDGLLTDFPLTSSSSIDCFSHMGKNETDKVKFQIISSEGSSGQYPGCTDKAYFQAIADGADIIDCPVQMSQDGIPFCLGSVNLIERTTAAQSGFINVTLTVPELQIQDGICAFNLTWEQIQTLEPLMYNPYANYTMYRNPKAKNEGSFVPLSQFLDIARNASSVSGVLIRIENAAFLAENVGLGVVDAVVDTLNKSGYSNLTGKKVYIQSGESAVLKKIGKSSNYELFYGVDEAIGNVANATVSELKEFATAVVISKVSVIPVDDAFLMNVTDVALKFQALGVPVYLRRFNNEFISQAWDFQTDPYLEVNTYINQLGVAGVVTPFPATSSRFRRNRCLSEKIVPSYMLPAPPGALYPVMVVQPPTEAPLPTLDEADLAEGPLPPVRPRTTGNGTTSAPAPTSRNGQSATVANTIVSSLAIVFVTFATLMS</sequence>
<dbReference type="Proteomes" id="UP001161247">
    <property type="component" value="Chromosome 1"/>
</dbReference>
<feature type="domain" description="GP-PDE" evidence="10">
    <location>
        <begin position="47"/>
        <end position="347"/>
    </location>
</feature>
<evidence type="ECO:0000256" key="9">
    <source>
        <dbReference type="SAM" id="SignalP"/>
    </source>
</evidence>
<evidence type="ECO:0000256" key="7">
    <source>
        <dbReference type="ARBA" id="ARBA00047512"/>
    </source>
</evidence>
<dbReference type="AlphaFoldDB" id="A0AAV1BYV4"/>
<proteinExistence type="inferred from homology"/>
<dbReference type="Gene3D" id="3.20.20.190">
    <property type="entry name" value="Phosphatidylinositol (PI) phosphodiesterase"/>
    <property type="match status" value="2"/>
</dbReference>
<feature type="region of interest" description="Disordered" evidence="8">
    <location>
        <begin position="700"/>
        <end position="737"/>
    </location>
</feature>
<name>A0AAV1BYV4_OLDCO</name>
<dbReference type="SUPFAM" id="SSF51695">
    <property type="entry name" value="PLC-like phosphodiesterases"/>
    <property type="match status" value="2"/>
</dbReference>
<keyword evidence="4" id="KW-0319">Glycerol metabolism</keyword>
<keyword evidence="5" id="KW-0378">Hydrolase</keyword>
<feature type="chain" id="PRO_5043326005" description="glycerophosphodiester phosphodiesterase" evidence="9">
    <location>
        <begin position="33"/>
        <end position="761"/>
    </location>
</feature>
<dbReference type="PROSITE" id="PS51704">
    <property type="entry name" value="GP_PDE"/>
    <property type="match status" value="2"/>
</dbReference>
<dbReference type="GO" id="GO:0008889">
    <property type="term" value="F:glycerophosphodiester phosphodiesterase activity"/>
    <property type="evidence" value="ECO:0007669"/>
    <property type="project" value="UniProtKB-EC"/>
</dbReference>
<evidence type="ECO:0000256" key="5">
    <source>
        <dbReference type="ARBA" id="ARBA00022801"/>
    </source>
</evidence>
<dbReference type="Pfam" id="PF03009">
    <property type="entry name" value="GDPD"/>
    <property type="match status" value="1"/>
</dbReference>
<evidence type="ECO:0000259" key="10">
    <source>
        <dbReference type="PROSITE" id="PS51704"/>
    </source>
</evidence>
<evidence type="ECO:0000256" key="4">
    <source>
        <dbReference type="ARBA" id="ARBA00022798"/>
    </source>
</evidence>
<dbReference type="FunFam" id="3.20.20.190:FF:000013">
    <property type="entry name" value="Glycerophosphodiester phosphodiesterase GDPDL3"/>
    <property type="match status" value="1"/>
</dbReference>
<dbReference type="EC" id="3.1.4.46" evidence="2"/>
<dbReference type="PANTHER" id="PTHR43620">
    <property type="entry name" value="GLYCEROPHOSPHORYL DIESTER PHOSPHODIESTERASE"/>
    <property type="match status" value="1"/>
</dbReference>
<dbReference type="EMBL" id="OX459118">
    <property type="protein sequence ID" value="CAI9088296.1"/>
    <property type="molecule type" value="Genomic_DNA"/>
</dbReference>
<keyword evidence="12" id="KW-1185">Reference proteome</keyword>
<dbReference type="CDD" id="cd08603">
    <property type="entry name" value="GDPD_SHV3_repeat_1"/>
    <property type="match status" value="1"/>
</dbReference>
<evidence type="ECO:0000256" key="2">
    <source>
        <dbReference type="ARBA" id="ARBA00012247"/>
    </source>
</evidence>
<accession>A0AAV1BYV4</accession>
<keyword evidence="6" id="KW-0325">Glycoprotein</keyword>
<feature type="domain" description="GP-PDE" evidence="10">
    <location>
        <begin position="363"/>
        <end position="664"/>
    </location>
</feature>
<comment type="similarity">
    <text evidence="1">Belongs to the glycerophosphoryl diester phosphodiesterase family.</text>
</comment>
<dbReference type="InterPro" id="IPR017946">
    <property type="entry name" value="PLC-like_Pdiesterase_TIM-brl"/>
</dbReference>
<organism evidence="11 12">
    <name type="scientific">Oldenlandia corymbosa var. corymbosa</name>
    <dbReference type="NCBI Taxonomy" id="529605"/>
    <lineage>
        <taxon>Eukaryota</taxon>
        <taxon>Viridiplantae</taxon>
        <taxon>Streptophyta</taxon>
        <taxon>Embryophyta</taxon>
        <taxon>Tracheophyta</taxon>
        <taxon>Spermatophyta</taxon>
        <taxon>Magnoliopsida</taxon>
        <taxon>eudicotyledons</taxon>
        <taxon>Gunneridae</taxon>
        <taxon>Pentapetalae</taxon>
        <taxon>asterids</taxon>
        <taxon>lamiids</taxon>
        <taxon>Gentianales</taxon>
        <taxon>Rubiaceae</taxon>
        <taxon>Rubioideae</taxon>
        <taxon>Spermacoceae</taxon>
        <taxon>Hedyotis-Oldenlandia complex</taxon>
        <taxon>Oldenlandia</taxon>
    </lineage>
</organism>
<gene>
    <name evidence="11" type="ORF">OLC1_LOCUS902</name>
</gene>
<feature type="compositionally biased region" description="Polar residues" evidence="8">
    <location>
        <begin position="720"/>
        <end position="737"/>
    </location>
</feature>
<dbReference type="GO" id="GO:0006629">
    <property type="term" value="P:lipid metabolic process"/>
    <property type="evidence" value="ECO:0007669"/>
    <property type="project" value="InterPro"/>
</dbReference>
<evidence type="ECO:0000256" key="8">
    <source>
        <dbReference type="SAM" id="MobiDB-lite"/>
    </source>
</evidence>
<evidence type="ECO:0000256" key="6">
    <source>
        <dbReference type="ARBA" id="ARBA00023180"/>
    </source>
</evidence>
<evidence type="ECO:0000256" key="1">
    <source>
        <dbReference type="ARBA" id="ARBA00007277"/>
    </source>
</evidence>
<feature type="signal peptide" evidence="9">
    <location>
        <begin position="1"/>
        <end position="32"/>
    </location>
</feature>
<protein>
    <recommendedName>
        <fullName evidence="2">glycerophosphodiester phosphodiesterase</fullName>
        <ecNumber evidence="2">3.1.4.46</ecNumber>
    </recommendedName>
</protein>
<evidence type="ECO:0000313" key="12">
    <source>
        <dbReference type="Proteomes" id="UP001161247"/>
    </source>
</evidence>
<comment type="catalytic activity">
    <reaction evidence="7">
        <text>a sn-glycero-3-phosphodiester + H2O = an alcohol + sn-glycerol 3-phosphate + H(+)</text>
        <dbReference type="Rhea" id="RHEA:12969"/>
        <dbReference type="ChEBI" id="CHEBI:15377"/>
        <dbReference type="ChEBI" id="CHEBI:15378"/>
        <dbReference type="ChEBI" id="CHEBI:30879"/>
        <dbReference type="ChEBI" id="CHEBI:57597"/>
        <dbReference type="ChEBI" id="CHEBI:83408"/>
        <dbReference type="EC" id="3.1.4.46"/>
    </reaction>
</comment>